<dbReference type="EMBL" id="LIAA01000079">
    <property type="protein sequence ID" value="KXV75831.1"/>
    <property type="molecule type" value="Genomic_DNA"/>
</dbReference>
<sequence length="161" mass="17055">MSLDLFYKTLAAFVTAAAMGVLAYVTHLPLLFPSLGPTIFIHIVTPQQEAARIWNTLMGHAIGILAAVFSLWLFGAFDLPSGMSIDHITWNRMAASVSAIALTVLGQGVLKANHAPAAATTLLLSLGGFHADARTLAIICAGIVICTAISEIFQIPLSKRQ</sequence>
<evidence type="ECO:0000256" key="1">
    <source>
        <dbReference type="SAM" id="Phobius"/>
    </source>
</evidence>
<keyword evidence="1" id="KW-1133">Transmembrane helix</keyword>
<accession>A0A149V6H8</accession>
<evidence type="ECO:0000313" key="4">
    <source>
        <dbReference type="Proteomes" id="UP000075462"/>
    </source>
</evidence>
<evidence type="ECO:0000259" key="2">
    <source>
        <dbReference type="Pfam" id="PF04982"/>
    </source>
</evidence>
<dbReference type="RefSeq" id="WP_062274735.1">
    <property type="nucleotide sequence ID" value="NZ_LIAA01000079.1"/>
</dbReference>
<proteinExistence type="predicted"/>
<dbReference type="Proteomes" id="UP000075462">
    <property type="component" value="Unassembled WGS sequence"/>
</dbReference>
<dbReference type="Pfam" id="PF04982">
    <property type="entry name" value="TM_HPP"/>
    <property type="match status" value="1"/>
</dbReference>
<reference evidence="3 4" key="1">
    <citation type="submission" date="2015-06" db="EMBL/GenBank/DDBJ databases">
        <title>Improved classification and identification of acetic acid bacteria using matrix-assisted laser desorption/ionization time-of-flight mass spectrometry; Gluconobacter nephelii and Gluconobacter uchimurae are later heterotypic synonyms of Gluconobacter japonicus and Gluconobacter oxydans, respectively.</title>
        <authorList>
            <person name="Li L."/>
            <person name="Cleenwerck I."/>
            <person name="De Vuyst L."/>
            <person name="Vandamme P."/>
        </authorList>
    </citation>
    <scope>NUCLEOTIDE SEQUENCE [LARGE SCALE GENOMIC DNA]</scope>
    <source>
        <strain evidence="3 4">LMG 1545</strain>
    </source>
</reference>
<organism evidence="3 4">
    <name type="scientific">Acetobacter cerevisiae</name>
    <dbReference type="NCBI Taxonomy" id="178900"/>
    <lineage>
        <taxon>Bacteria</taxon>
        <taxon>Pseudomonadati</taxon>
        <taxon>Pseudomonadota</taxon>
        <taxon>Alphaproteobacteria</taxon>
        <taxon>Acetobacterales</taxon>
        <taxon>Acetobacteraceae</taxon>
        <taxon>Acetobacter</taxon>
    </lineage>
</organism>
<name>A0A149V6H8_9PROT</name>
<keyword evidence="1" id="KW-0812">Transmembrane</keyword>
<dbReference type="OrthoDB" id="9811720at2"/>
<dbReference type="AlphaFoldDB" id="A0A149V6H8"/>
<gene>
    <name evidence="3" type="ORF">AD954_14075</name>
</gene>
<comment type="caution">
    <text evidence="3">The sequence shown here is derived from an EMBL/GenBank/DDBJ whole genome shotgun (WGS) entry which is preliminary data.</text>
</comment>
<feature type="domain" description="HPP transmembrane region" evidence="2">
    <location>
        <begin position="4"/>
        <end position="153"/>
    </location>
</feature>
<keyword evidence="1" id="KW-0472">Membrane</keyword>
<evidence type="ECO:0000313" key="3">
    <source>
        <dbReference type="EMBL" id="KXV75831.1"/>
    </source>
</evidence>
<dbReference type="PATRIC" id="fig|178900.7.peg.2920"/>
<feature type="transmembrane region" description="Helical" evidence="1">
    <location>
        <begin position="133"/>
        <end position="153"/>
    </location>
</feature>
<feature type="transmembrane region" description="Helical" evidence="1">
    <location>
        <begin position="6"/>
        <end position="32"/>
    </location>
</feature>
<dbReference type="InterPro" id="IPR058581">
    <property type="entry name" value="TM_HPP"/>
</dbReference>
<protein>
    <recommendedName>
        <fullName evidence="2">HPP transmembrane region domain-containing protein</fullName>
    </recommendedName>
</protein>
<feature type="transmembrane region" description="Helical" evidence="1">
    <location>
        <begin position="53"/>
        <end position="74"/>
    </location>
</feature>